<dbReference type="EMBL" id="JBHSUA010000015">
    <property type="protein sequence ID" value="MFC6396870.1"/>
    <property type="molecule type" value="Genomic_DNA"/>
</dbReference>
<dbReference type="RefSeq" id="WP_343884382.1">
    <property type="nucleotide sequence ID" value="NZ_BAAAKI010000001.1"/>
</dbReference>
<dbReference type="InterPro" id="IPR000683">
    <property type="entry name" value="Gfo/Idh/MocA-like_OxRdtase_N"/>
</dbReference>
<reference evidence="6" key="1">
    <citation type="journal article" date="2019" name="Int. J. Syst. Evol. Microbiol.">
        <title>The Global Catalogue of Microorganisms (GCM) 10K type strain sequencing project: providing services to taxonomists for standard genome sequencing and annotation.</title>
        <authorList>
            <consortium name="The Broad Institute Genomics Platform"/>
            <consortium name="The Broad Institute Genome Sequencing Center for Infectious Disease"/>
            <person name="Wu L."/>
            <person name="Ma J."/>
        </authorList>
    </citation>
    <scope>NUCLEOTIDE SEQUENCE [LARGE SCALE GENOMIC DNA]</scope>
    <source>
        <strain evidence="6">CGMCC 1.15277</strain>
    </source>
</reference>
<feature type="domain" description="Gfo/Idh/MocA-like oxidoreductase N-terminal" evidence="3">
    <location>
        <begin position="7"/>
        <end position="125"/>
    </location>
</feature>
<comment type="caution">
    <text evidence="5">The sequence shown here is derived from an EMBL/GenBank/DDBJ whole genome shotgun (WGS) entry which is preliminary data.</text>
</comment>
<dbReference type="Gene3D" id="3.40.50.720">
    <property type="entry name" value="NAD(P)-binding Rossmann-like Domain"/>
    <property type="match status" value="1"/>
</dbReference>
<name>A0ABW1X069_9ACTN</name>
<keyword evidence="2" id="KW-0560">Oxidoreductase</keyword>
<dbReference type="Proteomes" id="UP001596266">
    <property type="component" value="Unassembled WGS sequence"/>
</dbReference>
<proteinExistence type="inferred from homology"/>
<dbReference type="PANTHER" id="PTHR22604">
    <property type="entry name" value="OXIDOREDUCTASES"/>
    <property type="match status" value="1"/>
</dbReference>
<evidence type="ECO:0000313" key="5">
    <source>
        <dbReference type="EMBL" id="MFC6396870.1"/>
    </source>
</evidence>
<dbReference type="Pfam" id="PF01408">
    <property type="entry name" value="GFO_IDH_MocA"/>
    <property type="match status" value="1"/>
</dbReference>
<feature type="domain" description="GFO/IDH/MocA-like oxidoreductase" evidence="4">
    <location>
        <begin position="134"/>
        <end position="250"/>
    </location>
</feature>
<evidence type="ECO:0000256" key="2">
    <source>
        <dbReference type="ARBA" id="ARBA00023002"/>
    </source>
</evidence>
<dbReference type="InterPro" id="IPR036291">
    <property type="entry name" value="NAD(P)-bd_dom_sf"/>
</dbReference>
<comment type="similarity">
    <text evidence="1">Belongs to the Gfo/Idh/MocA family.</text>
</comment>
<gene>
    <name evidence="5" type="ORF">ACFP57_07720</name>
</gene>
<evidence type="ECO:0000259" key="4">
    <source>
        <dbReference type="Pfam" id="PF22725"/>
    </source>
</evidence>
<dbReference type="InterPro" id="IPR055170">
    <property type="entry name" value="GFO_IDH_MocA-like_dom"/>
</dbReference>
<sequence length="330" mass="35426">MGLMSTVRWGIAGPGRMAEVFVKDFGHVPDAELVAVGSRSLERAQVFADEHGIARAHGSYADLCADPEVDVVYIATPHPQHKAIALAAIAAGKGVVVEKAFTATLAGATEVVEAARAAEVFCMEGMWTRFQPVVRRMHEIVDAGEIGTLTAVMGDLFAHREFVPDDRLFDPAKGGGSMLDLGVYVTHFAQDFLGNPSEVQTRGRLYENGVDAQVALLLDHASGAQASLMAALQAPGPGRQVVIGTGGWIEVEPRFHHPRAIIVHRNGREDERIELEPEGLGYAHEIAEVTRCIQQGLTESPLLPLDDTLSVMATMEQGLSQLGVSYTEAD</sequence>
<dbReference type="InterPro" id="IPR050984">
    <property type="entry name" value="Gfo/Idh/MocA_domain"/>
</dbReference>
<dbReference type="SUPFAM" id="SSF55347">
    <property type="entry name" value="Glyceraldehyde-3-phosphate dehydrogenase-like, C-terminal domain"/>
    <property type="match status" value="1"/>
</dbReference>
<dbReference type="Gene3D" id="3.30.360.10">
    <property type="entry name" value="Dihydrodipicolinate Reductase, domain 2"/>
    <property type="match status" value="1"/>
</dbReference>
<dbReference type="SUPFAM" id="SSF51735">
    <property type="entry name" value="NAD(P)-binding Rossmann-fold domains"/>
    <property type="match status" value="1"/>
</dbReference>
<evidence type="ECO:0000256" key="1">
    <source>
        <dbReference type="ARBA" id="ARBA00010928"/>
    </source>
</evidence>
<protein>
    <submittedName>
        <fullName evidence="5">Gfo/Idh/MocA family protein</fullName>
    </submittedName>
</protein>
<evidence type="ECO:0000313" key="6">
    <source>
        <dbReference type="Proteomes" id="UP001596266"/>
    </source>
</evidence>
<keyword evidence="6" id="KW-1185">Reference proteome</keyword>
<evidence type="ECO:0000259" key="3">
    <source>
        <dbReference type="Pfam" id="PF01408"/>
    </source>
</evidence>
<organism evidence="5 6">
    <name type="scientific">Luteococcus sanguinis</name>
    <dbReference type="NCBI Taxonomy" id="174038"/>
    <lineage>
        <taxon>Bacteria</taxon>
        <taxon>Bacillati</taxon>
        <taxon>Actinomycetota</taxon>
        <taxon>Actinomycetes</taxon>
        <taxon>Propionibacteriales</taxon>
        <taxon>Propionibacteriaceae</taxon>
        <taxon>Luteococcus</taxon>
    </lineage>
</organism>
<dbReference type="Pfam" id="PF22725">
    <property type="entry name" value="GFO_IDH_MocA_C3"/>
    <property type="match status" value="1"/>
</dbReference>
<dbReference type="PANTHER" id="PTHR22604:SF105">
    <property type="entry name" value="TRANS-1,2-DIHYDROBENZENE-1,2-DIOL DEHYDROGENASE"/>
    <property type="match status" value="1"/>
</dbReference>
<accession>A0ABW1X069</accession>